<dbReference type="PANTHER" id="PTHR30627:SF24">
    <property type="entry name" value="PENICILLIN-BINDING PROTEIN 4B"/>
    <property type="match status" value="1"/>
</dbReference>
<feature type="domain" description="Penicillin-binding protein transpeptidase" evidence="1">
    <location>
        <begin position="154"/>
        <end position="478"/>
    </location>
</feature>
<dbReference type="Gene3D" id="3.40.710.10">
    <property type="entry name" value="DD-peptidase/beta-lactamase superfamily"/>
    <property type="match status" value="1"/>
</dbReference>
<evidence type="ECO:0000259" key="1">
    <source>
        <dbReference type="Pfam" id="PF00905"/>
    </source>
</evidence>
<proteinExistence type="predicted"/>
<organism evidence="3 4">
    <name type="scientific">Streptomyces europaeiscabiei</name>
    <dbReference type="NCBI Taxonomy" id="146819"/>
    <lineage>
        <taxon>Bacteria</taxon>
        <taxon>Bacillati</taxon>
        <taxon>Actinomycetota</taxon>
        <taxon>Actinomycetes</taxon>
        <taxon>Kitasatosporales</taxon>
        <taxon>Streptomycetaceae</taxon>
        <taxon>Streptomyces</taxon>
    </lineage>
</organism>
<dbReference type="PANTHER" id="PTHR30627">
    <property type="entry name" value="PEPTIDOGLYCAN D,D-TRANSPEPTIDASE"/>
    <property type="match status" value="1"/>
</dbReference>
<dbReference type="Proteomes" id="UP001271274">
    <property type="component" value="Unassembled WGS sequence"/>
</dbReference>
<evidence type="ECO:0000259" key="2">
    <source>
        <dbReference type="Pfam" id="PF21922"/>
    </source>
</evidence>
<protein>
    <submittedName>
        <fullName evidence="3">Penicillin-binding transpeptidase domain-containing protein</fullName>
    </submittedName>
</protein>
<evidence type="ECO:0000313" key="3">
    <source>
        <dbReference type="EMBL" id="MDX3701740.1"/>
    </source>
</evidence>
<evidence type="ECO:0000313" key="4">
    <source>
        <dbReference type="Proteomes" id="UP001271274"/>
    </source>
</evidence>
<keyword evidence="4" id="KW-1185">Reference proteome</keyword>
<accession>A0ABU4NF51</accession>
<gene>
    <name evidence="3" type="ORF">PV662_18600</name>
</gene>
<dbReference type="Pfam" id="PF00905">
    <property type="entry name" value="Transpeptidase"/>
    <property type="match status" value="1"/>
</dbReference>
<dbReference type="SUPFAM" id="SSF56601">
    <property type="entry name" value="beta-lactamase/transpeptidase-like"/>
    <property type="match status" value="1"/>
</dbReference>
<feature type="domain" description="Penicillin binding protein A dimerisation" evidence="2">
    <location>
        <begin position="53"/>
        <end position="133"/>
    </location>
</feature>
<dbReference type="RefSeq" id="WP_060891863.1">
    <property type="nucleotide sequence ID" value="NZ_JARAUT010000016.1"/>
</dbReference>
<dbReference type="InterPro" id="IPR050515">
    <property type="entry name" value="Beta-lactam/transpept"/>
</dbReference>
<dbReference type="Pfam" id="PF21922">
    <property type="entry name" value="PBP_dimer_2"/>
    <property type="match status" value="1"/>
</dbReference>
<reference evidence="3 4" key="1">
    <citation type="journal article" date="2023" name="Microb. Genom.">
        <title>Mesoterricola silvestris gen. nov., sp. nov., Mesoterricola sediminis sp. nov., Geothrix oryzae sp. nov., Geothrix edaphica sp. nov., Geothrix rubra sp. nov., and Geothrix limicola sp. nov., six novel members of Acidobacteriota isolated from soils.</title>
        <authorList>
            <person name="Weisberg A.J."/>
            <person name="Pearce E."/>
            <person name="Kramer C.G."/>
            <person name="Chang J.H."/>
            <person name="Clarke C.R."/>
        </authorList>
    </citation>
    <scope>NUCLEOTIDE SEQUENCE [LARGE SCALE GENOMIC DNA]</scope>
    <source>
        <strain evidence="3 4">ID09-01A</strain>
    </source>
</reference>
<dbReference type="Gene3D" id="3.90.1310.10">
    <property type="entry name" value="Penicillin-binding protein 2a (Domain 2)"/>
    <property type="match status" value="1"/>
</dbReference>
<dbReference type="InterPro" id="IPR012338">
    <property type="entry name" value="Beta-lactam/transpept-like"/>
</dbReference>
<dbReference type="InterPro" id="IPR054120">
    <property type="entry name" value="PBPA_dimer"/>
</dbReference>
<dbReference type="EMBL" id="JARAYU010000005">
    <property type="protein sequence ID" value="MDX3701740.1"/>
    <property type="molecule type" value="Genomic_DNA"/>
</dbReference>
<dbReference type="InterPro" id="IPR001460">
    <property type="entry name" value="PCN-bd_Tpept"/>
</dbReference>
<name>A0ABU4NF51_9ACTN</name>
<comment type="caution">
    <text evidence="3">The sequence shown here is derived from an EMBL/GenBank/DDBJ whole genome shotgun (WGS) entry which is preliminary data.</text>
</comment>
<sequence>MNKTIRRSAVFTLLLVLALLVRATWVQFYEGTALADDRNNRRNVIRTYADPLGNIIVAGDSITGSARTKDSDLAYKRTYTDGELYAAVTGYASQAYAPTQLEGVYQDLLDGTDLRLRTVTDTVTGKRADPGNVITTIEPAVQKAAFEALGDNKGAAVAIDPTTGRILAVVSTPSYDPSSLTDANTAAAAWKKLNADEDKPLTNRALRQPLPPGSTFKLVVAAAALEDGLYASVDTKTDSPDPYTLPGTTTELSNENPSAPCENATIRTALQYSCNNVFARMAVALGQDKVRAMAEKFGFDDKTQDVPVRAYESVYPSDMNESSTALTGIGQYDVTATPLQMAMVSAAIANGGRLVSPHMVAQITNGGGDVLEDYDADAGALEIMSAGTAEQLQSAMRTVVEDGTGTNARIGGATVGGKTGTAQHGENNSKTPYAWFTSFGKADGKEVAVAVVVEQSNAARSEVSGNGLAAPVAKAVMEAALKG</sequence>